<keyword evidence="2" id="KW-0812">Transmembrane</keyword>
<dbReference type="GO" id="GO:1990281">
    <property type="term" value="C:efflux pump complex"/>
    <property type="evidence" value="ECO:0007669"/>
    <property type="project" value="TreeGrafter"/>
</dbReference>
<dbReference type="SUPFAM" id="SSF111369">
    <property type="entry name" value="HlyD-like secretion proteins"/>
    <property type="match status" value="1"/>
</dbReference>
<evidence type="ECO:0000256" key="1">
    <source>
        <dbReference type="ARBA" id="ARBA00009477"/>
    </source>
</evidence>
<accession>A0A329N031</accession>
<dbReference type="OrthoDB" id="2593087at2"/>
<reference evidence="3 4" key="1">
    <citation type="journal article" date="2009" name="Int. J. Syst. Evol. Microbiol.">
        <title>Paenibacillus contaminans sp. nov., isolated from a contaminated laboratory plate.</title>
        <authorList>
            <person name="Chou J.H."/>
            <person name="Lee J.H."/>
            <person name="Lin M.C."/>
            <person name="Chang P.S."/>
            <person name="Arun A.B."/>
            <person name="Young C.C."/>
            <person name="Chen W.M."/>
        </authorList>
    </citation>
    <scope>NUCLEOTIDE SEQUENCE [LARGE SCALE GENOMIC DNA]</scope>
    <source>
        <strain evidence="3 4">CKOBP-6</strain>
    </source>
</reference>
<dbReference type="InterPro" id="IPR006143">
    <property type="entry name" value="RND_pump_MFP"/>
</dbReference>
<dbReference type="Proteomes" id="UP000250369">
    <property type="component" value="Unassembled WGS sequence"/>
</dbReference>
<keyword evidence="2" id="KW-1133">Transmembrane helix</keyword>
<protein>
    <submittedName>
        <fullName evidence="3">Uncharacterized protein</fullName>
    </submittedName>
</protein>
<feature type="transmembrane region" description="Helical" evidence="2">
    <location>
        <begin position="19"/>
        <end position="41"/>
    </location>
</feature>
<comment type="similarity">
    <text evidence="1">Belongs to the membrane fusion protein (MFP) (TC 8.A.1) family.</text>
</comment>
<evidence type="ECO:0000256" key="2">
    <source>
        <dbReference type="SAM" id="Phobius"/>
    </source>
</evidence>
<dbReference type="Gene3D" id="2.40.50.100">
    <property type="match status" value="1"/>
</dbReference>
<organism evidence="3 4">
    <name type="scientific">Paenibacillus contaminans</name>
    <dbReference type="NCBI Taxonomy" id="450362"/>
    <lineage>
        <taxon>Bacteria</taxon>
        <taxon>Bacillati</taxon>
        <taxon>Bacillota</taxon>
        <taxon>Bacilli</taxon>
        <taxon>Bacillales</taxon>
        <taxon>Paenibacillaceae</taxon>
        <taxon>Paenibacillus</taxon>
    </lineage>
</organism>
<evidence type="ECO:0000313" key="3">
    <source>
        <dbReference type="EMBL" id="RAV23047.1"/>
    </source>
</evidence>
<sequence length="371" mass="40461">MELETNDGRVADRKRRLRLVAGFLIALLMIFTLLSNTLYALTLPKVTVQSASPGQLELAFQGSAVIKPVEVRDLSGQAGWTVTKVLVRAGDEVKLGQTLAQYDNAEARRQLVQEQFMLDKLQLSVEKLMYDYIQTEHSDEEGAVLAAKAALENAKLDINMQQQRILDMQTKISSNQALKAPFDGTIAAANAKEGLSANAGSPDFKLINTKMGYQLELQIPTEVADALTIGETTEVRLPGQNSRTVEGGVAGLEQDVSDGRQTVRLTILLQDPSLANGERAEAHIRKKGKDGALLISNAAVHKDQTGTYVYVIEERKGPLGNAFYTGRRNVALASFNEHTAAVESGLFQQESVILESSEPLLEGSRVRILTK</sequence>
<dbReference type="NCBIfam" id="TIGR01730">
    <property type="entry name" value="RND_mfp"/>
    <property type="match status" value="1"/>
</dbReference>
<keyword evidence="4" id="KW-1185">Reference proteome</keyword>
<dbReference type="GO" id="GO:0015562">
    <property type="term" value="F:efflux transmembrane transporter activity"/>
    <property type="evidence" value="ECO:0007669"/>
    <property type="project" value="TreeGrafter"/>
</dbReference>
<dbReference type="RefSeq" id="WP_113029156.1">
    <property type="nucleotide sequence ID" value="NZ_QMFB01000001.1"/>
</dbReference>
<gene>
    <name evidence="3" type="ORF">DQG23_02270</name>
</gene>
<name>A0A329N031_9BACL</name>
<dbReference type="EMBL" id="QMFB01000001">
    <property type="protein sequence ID" value="RAV23047.1"/>
    <property type="molecule type" value="Genomic_DNA"/>
</dbReference>
<dbReference type="PANTHER" id="PTHR30469">
    <property type="entry name" value="MULTIDRUG RESISTANCE PROTEIN MDTA"/>
    <property type="match status" value="1"/>
</dbReference>
<dbReference type="Gene3D" id="2.40.420.20">
    <property type="match status" value="1"/>
</dbReference>
<dbReference type="AlphaFoldDB" id="A0A329N031"/>
<evidence type="ECO:0000313" key="4">
    <source>
        <dbReference type="Proteomes" id="UP000250369"/>
    </source>
</evidence>
<proteinExistence type="inferred from homology"/>
<keyword evidence="2" id="KW-0472">Membrane</keyword>
<comment type="caution">
    <text evidence="3">The sequence shown here is derived from an EMBL/GenBank/DDBJ whole genome shotgun (WGS) entry which is preliminary data.</text>
</comment>
<dbReference type="PANTHER" id="PTHR30469:SF15">
    <property type="entry name" value="HLYD FAMILY OF SECRETION PROTEINS"/>
    <property type="match status" value="1"/>
</dbReference>